<accession>A0A1M5W675</accession>
<name>A0A1M5W675_BUTFI</name>
<reference evidence="3" key="1">
    <citation type="submission" date="2016-11" db="EMBL/GenBank/DDBJ databases">
        <authorList>
            <person name="Varghese N."/>
            <person name="Submissions S."/>
        </authorList>
    </citation>
    <scope>NUCLEOTIDE SEQUENCE [LARGE SCALE GENOMIC DNA]</scope>
    <source>
        <strain evidence="3">DSM 3071</strain>
    </source>
</reference>
<feature type="transmembrane region" description="Helical" evidence="1">
    <location>
        <begin position="67"/>
        <end position="88"/>
    </location>
</feature>
<organism evidence="2 3">
    <name type="scientific">Butyrivibrio fibrisolvens DSM 3071</name>
    <dbReference type="NCBI Taxonomy" id="1121131"/>
    <lineage>
        <taxon>Bacteria</taxon>
        <taxon>Bacillati</taxon>
        <taxon>Bacillota</taxon>
        <taxon>Clostridia</taxon>
        <taxon>Lachnospirales</taxon>
        <taxon>Lachnospiraceae</taxon>
        <taxon>Butyrivibrio</taxon>
    </lineage>
</organism>
<keyword evidence="3" id="KW-1185">Reference proteome</keyword>
<evidence type="ECO:0000313" key="3">
    <source>
        <dbReference type="Proteomes" id="UP000184278"/>
    </source>
</evidence>
<evidence type="ECO:0000313" key="2">
    <source>
        <dbReference type="EMBL" id="SHH83099.1"/>
    </source>
</evidence>
<dbReference type="Proteomes" id="UP000184278">
    <property type="component" value="Unassembled WGS sequence"/>
</dbReference>
<dbReference type="AlphaFoldDB" id="A0A1M5W675"/>
<dbReference type="EMBL" id="FQXK01000007">
    <property type="protein sequence ID" value="SHH83099.1"/>
    <property type="molecule type" value="Genomic_DNA"/>
</dbReference>
<evidence type="ECO:0000256" key="1">
    <source>
        <dbReference type="SAM" id="Phobius"/>
    </source>
</evidence>
<keyword evidence="1" id="KW-0472">Membrane</keyword>
<proteinExistence type="predicted"/>
<keyword evidence="1" id="KW-1133">Transmembrane helix</keyword>
<sequence>MDYKDQSFIYKVHKKTSWTKEELDEIGADSRMFLAGEIITKGIIVLMYGFFAAMLAFVVIVSIVSNALISMLPIIFIMALLLLGYIYIVNSTMDANYTVYLADDKIYFQRDRRFIQGIGSIKINYNNIHCVYEAPKCPRELILGLKDKKSLYSEEFLSIWTAFNGNYIVAENKEGRVLCGLRYNEEAWNRLKEKCPEDTIFQTYEEHKTYKEEQRRIMQKADEKIKNYDGYIN</sequence>
<feature type="transmembrane region" description="Helical" evidence="1">
    <location>
        <begin position="38"/>
        <end position="61"/>
    </location>
</feature>
<gene>
    <name evidence="2" type="ORF">SAMN02745229_00927</name>
</gene>
<keyword evidence="1" id="KW-0812">Transmembrane</keyword>
<protein>
    <submittedName>
        <fullName evidence="2">Uncharacterized protein</fullName>
    </submittedName>
</protein>